<dbReference type="PANTHER" id="PTHR30040:SF2">
    <property type="entry name" value="FAD:PROTEIN FMN TRANSFERASE"/>
    <property type="match status" value="1"/>
</dbReference>
<dbReference type="PANTHER" id="PTHR30040">
    <property type="entry name" value="THIAMINE BIOSYNTHESIS LIPOPROTEIN APBE"/>
    <property type="match status" value="1"/>
</dbReference>
<keyword evidence="5 10" id="KW-0479">Metal-binding</keyword>
<evidence type="ECO:0000256" key="10">
    <source>
        <dbReference type="PIRNR" id="PIRNR006268"/>
    </source>
</evidence>
<dbReference type="Pfam" id="PF02424">
    <property type="entry name" value="ApbE"/>
    <property type="match status" value="1"/>
</dbReference>
<evidence type="ECO:0000256" key="8">
    <source>
        <dbReference type="ARBA" id="ARBA00031306"/>
    </source>
</evidence>
<reference evidence="13" key="2">
    <citation type="submission" date="2021-04" db="EMBL/GenBank/DDBJ databases">
        <authorList>
            <person name="Gilroy R."/>
        </authorList>
    </citation>
    <scope>NUCLEOTIDE SEQUENCE</scope>
    <source>
        <strain evidence="13">CHK187-11901</strain>
    </source>
</reference>
<comment type="catalytic activity">
    <reaction evidence="9 10">
        <text>L-threonyl-[protein] + FAD = FMN-L-threonyl-[protein] + AMP + H(+)</text>
        <dbReference type="Rhea" id="RHEA:36847"/>
        <dbReference type="Rhea" id="RHEA-COMP:11060"/>
        <dbReference type="Rhea" id="RHEA-COMP:11061"/>
        <dbReference type="ChEBI" id="CHEBI:15378"/>
        <dbReference type="ChEBI" id="CHEBI:30013"/>
        <dbReference type="ChEBI" id="CHEBI:57692"/>
        <dbReference type="ChEBI" id="CHEBI:74257"/>
        <dbReference type="ChEBI" id="CHEBI:456215"/>
        <dbReference type="EC" id="2.7.1.180"/>
    </reaction>
</comment>
<dbReference type="EC" id="2.7.1.180" evidence="1 10"/>
<evidence type="ECO:0000256" key="2">
    <source>
        <dbReference type="ARBA" id="ARBA00016337"/>
    </source>
</evidence>
<dbReference type="SUPFAM" id="SSF143631">
    <property type="entry name" value="ApbE-like"/>
    <property type="match status" value="1"/>
</dbReference>
<evidence type="ECO:0000256" key="5">
    <source>
        <dbReference type="ARBA" id="ARBA00022723"/>
    </source>
</evidence>
<comment type="cofactor">
    <cofactor evidence="11">
        <name>Mg(2+)</name>
        <dbReference type="ChEBI" id="CHEBI:18420"/>
    </cofactor>
    <cofactor evidence="11">
        <name>Mn(2+)</name>
        <dbReference type="ChEBI" id="CHEBI:29035"/>
    </cofactor>
    <text evidence="11">Magnesium. Can also use manganese.</text>
</comment>
<dbReference type="Proteomes" id="UP000823896">
    <property type="component" value="Unassembled WGS sequence"/>
</dbReference>
<dbReference type="AlphaFoldDB" id="A0A9D2NQN4"/>
<feature type="binding site" evidence="11">
    <location>
        <position position="316"/>
    </location>
    <ligand>
        <name>Mg(2+)</name>
        <dbReference type="ChEBI" id="CHEBI:18420"/>
    </ligand>
</feature>
<evidence type="ECO:0000313" key="14">
    <source>
        <dbReference type="Proteomes" id="UP000823896"/>
    </source>
</evidence>
<dbReference type="PIRSF" id="PIRSF006268">
    <property type="entry name" value="ApbE"/>
    <property type="match status" value="1"/>
</dbReference>
<comment type="caution">
    <text evidence="13">The sequence shown here is derived from an EMBL/GenBank/DDBJ whole genome shotgun (WGS) entry which is preliminary data.</text>
</comment>
<dbReference type="InterPro" id="IPR003374">
    <property type="entry name" value="ApbE-like_sf"/>
</dbReference>
<sequence>MKENNNHIRSWIALALCFLLLIAAFYFALTNRSASSGTHQQTLTDVGFDTFVTYSQGGSEAEFNENIAFIRERFLYYNQLFDRYQDYDSVNNLKTINDAAGDHGVIVDDSLIDCLRTARTFTSYSPHFDASQGTLLEVWHEYREKGIAQNEAGEDGELPDERTLQEAYNPQSWDAIEIDEQNNEVTITDPDVSIDLGGIAKGYAVEQVKRELEERGVNGAILNAGGNVVTIGSKSDGSAWRVGVQMPADLSDSTLAVLELNGSHAIVTSGDYQRYYEADGERYAHIIDPLTLYPPRYCRAVTVVCDDSTMADCISTTLFTLSYEDGLQYLDVLEEQGIHAQALWVFDESEDIPQSEHTFTSQGYTIITTEALYEAVQIS</sequence>
<keyword evidence="4 10" id="KW-0808">Transferase</keyword>
<dbReference type="GO" id="GO:0016740">
    <property type="term" value="F:transferase activity"/>
    <property type="evidence" value="ECO:0007669"/>
    <property type="project" value="UniProtKB-UniRule"/>
</dbReference>
<evidence type="ECO:0000256" key="9">
    <source>
        <dbReference type="ARBA" id="ARBA00048540"/>
    </source>
</evidence>
<feature type="binding site" evidence="11">
    <location>
        <position position="198"/>
    </location>
    <ligand>
        <name>Mg(2+)</name>
        <dbReference type="ChEBI" id="CHEBI:18420"/>
    </ligand>
</feature>
<accession>A0A9D2NQN4</accession>
<reference evidence="13" key="1">
    <citation type="journal article" date="2021" name="PeerJ">
        <title>Extensive microbial diversity within the chicken gut microbiome revealed by metagenomics and culture.</title>
        <authorList>
            <person name="Gilroy R."/>
            <person name="Ravi A."/>
            <person name="Getino M."/>
            <person name="Pursley I."/>
            <person name="Horton D.L."/>
            <person name="Alikhan N.F."/>
            <person name="Baker D."/>
            <person name="Gharbi K."/>
            <person name="Hall N."/>
            <person name="Watson M."/>
            <person name="Adriaenssens E.M."/>
            <person name="Foster-Nyarko E."/>
            <person name="Jarju S."/>
            <person name="Secka A."/>
            <person name="Antonio M."/>
            <person name="Oren A."/>
            <person name="Chaudhuri R.R."/>
            <person name="La Ragione R."/>
            <person name="Hildebrand F."/>
            <person name="Pallen M.J."/>
        </authorList>
    </citation>
    <scope>NUCLEOTIDE SEQUENCE</scope>
    <source>
        <strain evidence="13">CHK187-11901</strain>
    </source>
</reference>
<dbReference type="Gene3D" id="3.10.520.10">
    <property type="entry name" value="ApbE-like domains"/>
    <property type="match status" value="1"/>
</dbReference>
<protein>
    <recommendedName>
        <fullName evidence="2 10">FAD:protein FMN transferase</fullName>
        <ecNumber evidence="1 10">2.7.1.180</ecNumber>
    </recommendedName>
    <alternativeName>
        <fullName evidence="8 10">Flavin transferase</fullName>
    </alternativeName>
</protein>
<evidence type="ECO:0000313" key="13">
    <source>
        <dbReference type="EMBL" id="HJC36816.1"/>
    </source>
</evidence>
<proteinExistence type="inferred from homology"/>
<gene>
    <name evidence="13" type="ORF">H9702_06760</name>
</gene>
<keyword evidence="6 10" id="KW-0274">FAD</keyword>
<organism evidence="13 14">
    <name type="scientific">Candidatus Merdibacter merdavium</name>
    <dbReference type="NCBI Taxonomy" id="2838692"/>
    <lineage>
        <taxon>Bacteria</taxon>
        <taxon>Bacillati</taxon>
        <taxon>Bacillota</taxon>
        <taxon>Erysipelotrichia</taxon>
        <taxon>Erysipelotrichales</taxon>
        <taxon>Erysipelotrichaceae</taxon>
        <taxon>Merdibacter</taxon>
    </lineage>
</organism>
<dbReference type="GO" id="GO:0046872">
    <property type="term" value="F:metal ion binding"/>
    <property type="evidence" value="ECO:0007669"/>
    <property type="project" value="UniProtKB-UniRule"/>
</dbReference>
<evidence type="ECO:0000256" key="3">
    <source>
        <dbReference type="ARBA" id="ARBA00022630"/>
    </source>
</evidence>
<evidence type="ECO:0000256" key="1">
    <source>
        <dbReference type="ARBA" id="ARBA00011955"/>
    </source>
</evidence>
<evidence type="ECO:0000256" key="6">
    <source>
        <dbReference type="ARBA" id="ARBA00022827"/>
    </source>
</evidence>
<evidence type="ECO:0000256" key="11">
    <source>
        <dbReference type="PIRSR" id="PIRSR006268-2"/>
    </source>
</evidence>
<keyword evidence="7 10" id="KW-0460">Magnesium</keyword>
<keyword evidence="3 10" id="KW-0285">Flavoprotein</keyword>
<evidence type="ECO:0000256" key="12">
    <source>
        <dbReference type="SAM" id="Phobius"/>
    </source>
</evidence>
<evidence type="ECO:0000256" key="7">
    <source>
        <dbReference type="ARBA" id="ARBA00022842"/>
    </source>
</evidence>
<keyword evidence="12" id="KW-0472">Membrane</keyword>
<name>A0A9D2NQN4_9FIRM</name>
<keyword evidence="12" id="KW-0812">Transmembrane</keyword>
<evidence type="ECO:0000256" key="4">
    <source>
        <dbReference type="ARBA" id="ARBA00022679"/>
    </source>
</evidence>
<feature type="binding site" evidence="11">
    <location>
        <position position="312"/>
    </location>
    <ligand>
        <name>Mg(2+)</name>
        <dbReference type="ChEBI" id="CHEBI:18420"/>
    </ligand>
</feature>
<dbReference type="EMBL" id="DWWM01000042">
    <property type="protein sequence ID" value="HJC36816.1"/>
    <property type="molecule type" value="Genomic_DNA"/>
</dbReference>
<keyword evidence="12" id="KW-1133">Transmembrane helix</keyword>
<dbReference type="InterPro" id="IPR024932">
    <property type="entry name" value="ApbE"/>
</dbReference>
<comment type="similarity">
    <text evidence="10">Belongs to the ApbE family.</text>
</comment>
<feature type="transmembrane region" description="Helical" evidence="12">
    <location>
        <begin position="12"/>
        <end position="29"/>
    </location>
</feature>